<evidence type="ECO:0000259" key="23">
    <source>
        <dbReference type="Pfam" id="PF16399"/>
    </source>
</evidence>
<evidence type="ECO:0000256" key="7">
    <source>
        <dbReference type="ARBA" id="ARBA00022806"/>
    </source>
</evidence>
<sequence>MALVKANPPPPVIGIVENAAKLWQNRDQFDTATVERIYENELNNAGSKQALEFSQFLENFLWPNFNAKTSTRGHLISIVVMVNEKFRERIPAWRAFLENPAQFPGFFRRVMQATLDERFEFSSKEHTSLLIFLIHCFNSVEVELIRKEIQKIVSLRMWNEILPERREAEMKKNPSLKRYWAHYVRLDKSMSEEELKQIHLDRAYFKKLIARFFKLLDSIPSKDEASELEQSTLEIVTYCERFIELMVDLEALLPIRRFFNVVLDDAHVVVRCSLSNLAKRHEGRLFVQLLDMLKFYARFEIDDATGEALRDKDMTALHYAKIDQLQKAAFSFFPELNRFALCNVANVDRRESLLEHIGGLSANELHPIAAFLQLVEPLDEGKESPFNKEFLIELLITRNERRQSQLETLNEMPLYPTENVIWDENVVPSAYFNGEGCLALPKLNLQFLTLHDYLLRNFQLFRLESTYEIRQNIEDAILRMKPWAAEDGGVIFGGWSRMATPVTNFNILEIGEPRLGEKRPSLVRADITVHLNLKRDVKTEWESLRRHDVMFLITVRPTRLPGSPFDHKEPFVPQVGLTYVRGCEIEGLLDPTGKVIEDFEQVPQYDTDDRTFRVLLDCNQYREDIEKLSAGGDDVNQSYNILLRRKPKENNFKAVLETIRELMNTDFVVPNWLQDIILGYGDPGSAHYSKMPSQIRTMNWNDTFLNIGHVEASFPEYEIEIYNPEGLPLERPFKIEFCNIKARQKPAGPNKLLVTPYQVETRNPFFMKQPKANTVPFTPTQIEAIKSGMQPGLTMVVGPPGTGKTDVAVQIISNIYHNFPDQRTLIVTHSNQALNQLFEKIMALDIDERHLLRLGHGEEQLETEKDFSRYGRVNYVLARRLYLLSQVGQLQQSLGVTGDVAYTCETAAYFYLHHVLARWEEFLDKLRHNNEDPAVIEEHFPFARFFQSLHPLFHGKNYEADMDIATKCFYYVQDMFSQLEEFRSFEMMRSGLDRSRYLLVKEAKIIAMTCTHAALKRHELVRLGFKYDNILMEESAQILEIETFIPLLLQNPQDGYNRLKRWIMIGDHHQLPPVIKNMAFQKYSNMEQSLFTRFVRLGVPVVQLDGQGRSRPSLCSLYNWRYVNLGNLPHVFERPEYQTANAGLAFDFQLINVEDFDGIGESEPNPYFYQNLAEAEYCAALFMYMRILGYPADKISILTTYNGQKHLLRDVIEQRCGNNPLIGKPHKITTVDKYQGQQNDYIILSLVRTKNIGHIRDVRRLVVALSRARLGLYIFGRVSLFRSCFELKKSFDILLKRPQKLHLVRDELFPTKRKAADKVASYAVENMPAMAQIVFELYAEKAGEMHERHIKGMAKTFEIIRLAEKQLEGEPAGTSVEAEAAEEQPEEPSAKRCKLSKNTNDDEDNAQEDQPKHLENDAVTQEDISEK</sequence>
<keyword evidence="7" id="KW-0347">Helicase</keyword>
<feature type="domain" description="DNA2/NAM7 helicase helicase" evidence="21">
    <location>
        <begin position="780"/>
        <end position="1077"/>
    </location>
</feature>
<feature type="domain" description="DNA2/NAM7 helicase-like C-terminal" evidence="22">
    <location>
        <begin position="1086"/>
        <end position="1277"/>
    </location>
</feature>
<dbReference type="InterPro" id="IPR026300">
    <property type="entry name" value="CWF11_fam"/>
</dbReference>
<name>A0A7M7K5U8_VARDE</name>
<dbReference type="PANTHER" id="PTHR10887">
    <property type="entry name" value="DNA2/NAM7 HELICASE FAMILY"/>
    <property type="match status" value="1"/>
</dbReference>
<dbReference type="InterPro" id="IPR048966">
    <property type="entry name" value="Aquarius_b-barrel"/>
</dbReference>
<dbReference type="OrthoDB" id="1879at2759"/>
<dbReference type="Gene3D" id="3.40.50.300">
    <property type="entry name" value="P-loop containing nucleotide triphosphate hydrolases"/>
    <property type="match status" value="2"/>
</dbReference>
<dbReference type="PIRSF" id="PIRSF038901">
    <property type="entry name" value="AQR_cwf11"/>
    <property type="match status" value="1"/>
</dbReference>
<dbReference type="Pfam" id="PF13086">
    <property type="entry name" value="AAA_11"/>
    <property type="match status" value="1"/>
</dbReference>
<evidence type="ECO:0000256" key="6">
    <source>
        <dbReference type="ARBA" id="ARBA00022801"/>
    </source>
</evidence>
<dbReference type="InterPro" id="IPR027417">
    <property type="entry name" value="P-loop_NTPase"/>
</dbReference>
<dbReference type="GeneID" id="111248277"/>
<keyword evidence="3 19" id="KW-0507">mRNA processing</keyword>
<dbReference type="Pfam" id="PF21144">
    <property type="entry name" value="Aquarius_N_3rd"/>
    <property type="match status" value="1"/>
</dbReference>
<dbReference type="EC" id="3.6.4.13" evidence="2"/>
<dbReference type="InParanoid" id="A0A7M7K5U8"/>
<evidence type="ECO:0000256" key="10">
    <source>
        <dbReference type="ARBA" id="ARBA00022990"/>
    </source>
</evidence>
<dbReference type="GO" id="GO:0005654">
    <property type="term" value="C:nucleoplasm"/>
    <property type="evidence" value="ECO:0007669"/>
    <property type="project" value="UniProtKB-SubCell"/>
</dbReference>
<dbReference type="RefSeq" id="XP_022656086.1">
    <property type="nucleotide sequence ID" value="XM_022800351.1"/>
</dbReference>
<evidence type="ECO:0000256" key="1">
    <source>
        <dbReference type="ARBA" id="ARBA00004642"/>
    </source>
</evidence>
<reference evidence="26" key="1">
    <citation type="submission" date="2021-01" db="UniProtKB">
        <authorList>
            <consortium name="EnsemblMetazoa"/>
        </authorList>
    </citation>
    <scope>IDENTIFICATION</scope>
</reference>
<dbReference type="PANTHER" id="PTHR10887:SF5">
    <property type="entry name" value="RNA HELICASE AQUARIUS"/>
    <property type="match status" value="1"/>
</dbReference>
<dbReference type="GO" id="GO:0071013">
    <property type="term" value="C:catalytic step 2 spliceosome"/>
    <property type="evidence" value="ECO:0007669"/>
    <property type="project" value="TreeGrafter"/>
</dbReference>
<comment type="subcellular location">
    <subcellularLocation>
        <location evidence="1">Nucleus</location>
        <location evidence="1">Nucleoplasm</location>
    </subcellularLocation>
</comment>
<evidence type="ECO:0000256" key="16">
    <source>
        <dbReference type="ARBA" id="ARBA00063921"/>
    </source>
</evidence>
<evidence type="ECO:0000256" key="4">
    <source>
        <dbReference type="ARBA" id="ARBA00022728"/>
    </source>
</evidence>
<dbReference type="GO" id="GO:0003729">
    <property type="term" value="F:mRNA binding"/>
    <property type="evidence" value="ECO:0007669"/>
    <property type="project" value="TreeGrafter"/>
</dbReference>
<evidence type="ECO:0000256" key="13">
    <source>
        <dbReference type="ARBA" id="ARBA00047984"/>
    </source>
</evidence>
<dbReference type="InterPro" id="IPR047187">
    <property type="entry name" value="SF1_C_Upf1"/>
</dbReference>
<dbReference type="InterPro" id="IPR041677">
    <property type="entry name" value="DNA2/NAM7_AAA_11"/>
</dbReference>
<dbReference type="CDD" id="cd17935">
    <property type="entry name" value="EEXXQc_AQR"/>
    <property type="match status" value="1"/>
</dbReference>
<dbReference type="SUPFAM" id="SSF52540">
    <property type="entry name" value="P-loop containing nucleoside triphosphate hydrolases"/>
    <property type="match status" value="1"/>
</dbReference>
<dbReference type="Pfam" id="PF16399">
    <property type="entry name" value="Aquarius_N_1st"/>
    <property type="match status" value="1"/>
</dbReference>
<dbReference type="InterPro" id="IPR041679">
    <property type="entry name" value="DNA2/NAM7-like_C"/>
</dbReference>
<feature type="region of interest" description="Disordered" evidence="20">
    <location>
        <begin position="1368"/>
        <end position="1427"/>
    </location>
</feature>
<dbReference type="Pfam" id="PF13087">
    <property type="entry name" value="AAA_12"/>
    <property type="match status" value="1"/>
</dbReference>
<keyword evidence="6" id="KW-0378">Hydrolase</keyword>
<keyword evidence="9" id="KW-0694">RNA-binding</keyword>
<dbReference type="OMA" id="YRVWLDC"/>
<feature type="domain" description="RNA helicase aquarius insertion" evidence="25">
    <location>
        <begin position="694"/>
        <end position="749"/>
    </location>
</feature>
<keyword evidence="11 19" id="KW-0508">mRNA splicing</keyword>
<dbReference type="Pfam" id="PF21143">
    <property type="entry name" value="Aquarius_N_2nd"/>
    <property type="match status" value="1"/>
</dbReference>
<dbReference type="InterPro" id="IPR045055">
    <property type="entry name" value="DNA2/NAM7-like"/>
</dbReference>
<evidence type="ECO:0000259" key="21">
    <source>
        <dbReference type="Pfam" id="PF13086"/>
    </source>
</evidence>
<evidence type="ECO:0000256" key="14">
    <source>
        <dbReference type="ARBA" id="ARBA00057313"/>
    </source>
</evidence>
<comment type="subunit">
    <text evidence="16">Identified in the spliceosome C complex. Component of the XAB2 complex, a multimeric protein complex composed of XAB2, PRPF19, AQR, ZNF830, ISY1, and PPIE. Identified in a pentameric intron-binding (IB) complex composed of AQR, XAB2, ISY1, ZNF830 and PPIE that is incorporated into the spliceosome as a preassembled complex. The IB complex does not contain PRPF19. Within the spliceosome, interacts with SNRPA1, SF3B1, SF3B3, SF3A1 and SF3A2.</text>
</comment>
<comment type="similarity">
    <text evidence="15 19">Belongs to the CWF11 family.</text>
</comment>
<protein>
    <recommendedName>
        <fullName evidence="17">RNA helicase aquarius</fullName>
        <ecNumber evidence="2">3.6.4.13</ecNumber>
    </recommendedName>
    <alternativeName>
        <fullName evidence="18">Intron-binding protein of 160 kDa</fullName>
    </alternativeName>
</protein>
<evidence type="ECO:0000259" key="25">
    <source>
        <dbReference type="Pfam" id="PF21144"/>
    </source>
</evidence>
<keyword evidence="27" id="KW-1185">Reference proteome</keyword>
<evidence type="ECO:0000256" key="2">
    <source>
        <dbReference type="ARBA" id="ARBA00012552"/>
    </source>
</evidence>
<dbReference type="GO" id="GO:0005524">
    <property type="term" value="F:ATP binding"/>
    <property type="evidence" value="ECO:0007669"/>
    <property type="project" value="UniProtKB-KW"/>
</dbReference>
<evidence type="ECO:0000256" key="18">
    <source>
        <dbReference type="ARBA" id="ARBA00083796"/>
    </source>
</evidence>
<evidence type="ECO:0000256" key="8">
    <source>
        <dbReference type="ARBA" id="ARBA00022840"/>
    </source>
</evidence>
<keyword evidence="12 19" id="KW-0539">Nucleus</keyword>
<evidence type="ECO:0000256" key="20">
    <source>
        <dbReference type="SAM" id="MobiDB-lite"/>
    </source>
</evidence>
<comment type="catalytic activity">
    <reaction evidence="13">
        <text>ATP + H2O = ADP + phosphate + H(+)</text>
        <dbReference type="Rhea" id="RHEA:13065"/>
        <dbReference type="ChEBI" id="CHEBI:15377"/>
        <dbReference type="ChEBI" id="CHEBI:15378"/>
        <dbReference type="ChEBI" id="CHEBI:30616"/>
        <dbReference type="ChEBI" id="CHEBI:43474"/>
        <dbReference type="ChEBI" id="CHEBI:456216"/>
        <dbReference type="EC" id="3.6.4.13"/>
    </reaction>
</comment>
<organism evidence="26 27">
    <name type="scientific">Varroa destructor</name>
    <name type="common">Honeybee mite</name>
    <dbReference type="NCBI Taxonomy" id="109461"/>
    <lineage>
        <taxon>Eukaryota</taxon>
        <taxon>Metazoa</taxon>
        <taxon>Ecdysozoa</taxon>
        <taxon>Arthropoda</taxon>
        <taxon>Chelicerata</taxon>
        <taxon>Arachnida</taxon>
        <taxon>Acari</taxon>
        <taxon>Parasitiformes</taxon>
        <taxon>Mesostigmata</taxon>
        <taxon>Gamasina</taxon>
        <taxon>Dermanyssoidea</taxon>
        <taxon>Varroidae</taxon>
        <taxon>Varroa</taxon>
    </lineage>
</organism>
<evidence type="ECO:0000256" key="12">
    <source>
        <dbReference type="ARBA" id="ARBA00023242"/>
    </source>
</evidence>
<evidence type="ECO:0000256" key="5">
    <source>
        <dbReference type="ARBA" id="ARBA00022741"/>
    </source>
</evidence>
<dbReference type="CDD" id="cd18808">
    <property type="entry name" value="SF1_C_Upf1"/>
    <property type="match status" value="1"/>
</dbReference>
<evidence type="ECO:0000259" key="24">
    <source>
        <dbReference type="Pfam" id="PF21143"/>
    </source>
</evidence>
<dbReference type="GO" id="GO:0000398">
    <property type="term" value="P:mRNA splicing, via spliceosome"/>
    <property type="evidence" value="ECO:0007669"/>
    <property type="project" value="InterPro"/>
</dbReference>
<accession>A0A7M7K5U8</accession>
<keyword evidence="8" id="KW-0067">ATP-binding</keyword>
<dbReference type="FunCoup" id="A0A7M7K5U8">
    <property type="interactions" value="1830"/>
</dbReference>
<proteinExistence type="inferred from homology"/>
<keyword evidence="4" id="KW-0747">Spliceosome</keyword>
<feature type="domain" description="RNA helicase aquarius N-terminal" evidence="23">
    <location>
        <begin position="16"/>
        <end position="403"/>
    </location>
</feature>
<dbReference type="InterPro" id="IPR032174">
    <property type="entry name" value="Aquarius_N"/>
</dbReference>
<dbReference type="GO" id="GO:0003724">
    <property type="term" value="F:RNA helicase activity"/>
    <property type="evidence" value="ECO:0007669"/>
    <property type="project" value="UniProtKB-EC"/>
</dbReference>
<evidence type="ECO:0000313" key="26">
    <source>
        <dbReference type="EnsemblMetazoa" id="XP_022656086"/>
    </source>
</evidence>
<dbReference type="GO" id="GO:0016787">
    <property type="term" value="F:hydrolase activity"/>
    <property type="evidence" value="ECO:0007669"/>
    <property type="project" value="UniProtKB-KW"/>
</dbReference>
<feature type="domain" description="RNA helicase aquarius beta-barrel" evidence="24">
    <location>
        <begin position="481"/>
        <end position="645"/>
    </location>
</feature>
<evidence type="ECO:0000256" key="9">
    <source>
        <dbReference type="ARBA" id="ARBA00022884"/>
    </source>
</evidence>
<evidence type="ECO:0000259" key="22">
    <source>
        <dbReference type="Pfam" id="PF13087"/>
    </source>
</evidence>
<evidence type="ECO:0000256" key="11">
    <source>
        <dbReference type="ARBA" id="ARBA00023187"/>
    </source>
</evidence>
<evidence type="ECO:0000256" key="17">
    <source>
        <dbReference type="ARBA" id="ARBA00069875"/>
    </source>
</evidence>
<dbReference type="InterPro" id="IPR048967">
    <property type="entry name" value="Aquarius_insert"/>
</dbReference>
<evidence type="ECO:0000313" key="27">
    <source>
        <dbReference type="Proteomes" id="UP000594260"/>
    </source>
</evidence>
<evidence type="ECO:0000256" key="3">
    <source>
        <dbReference type="ARBA" id="ARBA00022664"/>
    </source>
</evidence>
<evidence type="ECO:0000256" key="19">
    <source>
        <dbReference type="PIRNR" id="PIRNR038901"/>
    </source>
</evidence>
<dbReference type="Proteomes" id="UP000594260">
    <property type="component" value="Unplaced"/>
</dbReference>
<evidence type="ECO:0000256" key="15">
    <source>
        <dbReference type="ARBA" id="ARBA00061244"/>
    </source>
</evidence>
<dbReference type="EnsemblMetazoa" id="XM_022800351">
    <property type="protein sequence ID" value="XP_022656086"/>
    <property type="gene ID" value="LOC111248277"/>
</dbReference>
<dbReference type="KEGG" id="vde:111248277"/>
<keyword evidence="5" id="KW-0547">Nucleotide-binding</keyword>
<keyword evidence="10" id="KW-0007">Acetylation</keyword>
<dbReference type="FunFam" id="3.40.50.300:FF:000396">
    <property type="entry name" value="RNA helicase aquarius"/>
    <property type="match status" value="1"/>
</dbReference>
<comment type="function">
    <text evidence="14">Involved in pre-mRNA splicing as component of the spliceosome. Intron-binding spliceosomal protein required to link pre-mRNA splicing and snoRNP (small nucleolar ribonucleoprotein) biogenesis. Plays a key role in position-dependent assembly of intron-encoded box C/D small snoRNP, splicing being required for snoRNP assembly. May act by helping the folding of the snoRNA sequence. Binds to intron of pre-mRNAs in a sequence-independent manner, contacting the region between snoRNA and the branchpoint of introns (40 nucleotides upstream of the branchpoint) during the late stages of splicing. Has ATP-dependent RNA helicase activity and can unwind double-stranded RNA molecules with a 3' overhang (in vitro).</text>
</comment>